<keyword evidence="5" id="KW-0418">Kinase</keyword>
<feature type="compositionally biased region" description="Basic and acidic residues" evidence="8">
    <location>
        <begin position="799"/>
        <end position="828"/>
    </location>
</feature>
<dbReference type="FunFam" id="2.60.200.30:FF:000003">
    <property type="entry name" value="NAD kinase b"/>
    <property type="match status" value="1"/>
</dbReference>
<dbReference type="GO" id="GO:0019674">
    <property type="term" value="P:NAD+ metabolic process"/>
    <property type="evidence" value="ECO:0007669"/>
    <property type="project" value="InterPro"/>
</dbReference>
<feature type="region of interest" description="Disordered" evidence="8">
    <location>
        <begin position="1109"/>
        <end position="1139"/>
    </location>
</feature>
<dbReference type="Gene3D" id="2.60.200.30">
    <property type="entry name" value="Probable inorganic polyphosphate/atp-NAD kinase, domain 2"/>
    <property type="match status" value="1"/>
</dbReference>
<dbReference type="SUPFAM" id="SSF63763">
    <property type="entry name" value="SAND domain-like"/>
    <property type="match status" value="1"/>
</dbReference>
<sequence>MASTQTSLKTPFKDLTSFKGNMKQLYRERIEDVPIKKRLMAEMNLKRRSLDTLPQTPKVKREAGEEQTQDGEVDPGMARSIEMDSRGVLQVCGAKALDLSPGLKHTLAAFTLSSARSLGGPAAFSARSGHEASSSPGPGSCPGMAPLPSPPVLGGIPLLVPSDSSTELSHSLLEGESISCFAVGGEKRLCLPQVLNSVLRHFSLQQINAVCDELYVYCSRCDGEQLHILKVLGILPFNAPSCGLITLTDAQRLCNALLRPGAVLPSEPITKLPGQGLLETEASFQVEHQCLGKCQGLFVPQFYAKPESPCIQCMECQLLFSPQKFVMHSHKSPDKRTCHWGFDSAKWPCYLQLGRKYLGTAEEPQLKQLLEDVKDKFHYNQTGDKKVVEEDREVRSSPPEPLSLNSKLADNDAATKAEGQAQACLAFPHIKEEPSHPSYYLYTYDKMVAPNVSLRDQPEVSPEVLRVLLKHHYSRRLAHDHEETAMDRHASPPAPPVVNDAKSQQCVVPAADRDRQQPVSMETSPGNKSSSAVAVAAVTGSKDVLSSVCEDDKERIVVEIVQMYSRQQEKLHSTLQKQLQLEMELEALRGGEAARLQQLAAEQCALQSELEAVHTEHAHRLGQVREEQRELEHRLEQLRQQGCVCDNTHQEERYANQLAELRGRLDGAEADREKLQEELRRERDAREKLERIISQLQQQMCQTASTSATTIATGSPSPPPTPPHTPPTQRDTPQAPPSSRTAMLIKELLSNSRCGCSYRMESHESSCSLATPERSSNPPEPVRSSTPKHRKSPKRRREEKRSQCHHQEHLLLPDSEQRRLPGQHEHSEPSGSSTAEMAETSPKRRAHFLHGPYPATHFGPKACILPNPTSVMHIQDPASQRLTWNKPPVNVLVIRKIRDESLVEPFKELCRFLVEEKQMMVYVERRVVADVSLTTDETFASIRNQLCTFREGYDDISHCIDLIICLGGDGTLLYASSLFQGSVPPVMAFHLGSLGFLTPFKFESYKTEVAKVFEGNAAITLRSRLKVKVVKDMLQRTGQPGQQQYQGTGGLGSGGMGSGALGSGALGSGGLGSGALGSGALESGGLGSGGLGSGGLGSGALGSGGLGSGALGSGGMGQPGGHTGGQPDTEHNGLLQHGHTNSEAGKVTLQMQVLNEVVVDRGPSSYLSNVDLYLDGRLITSVQGDGVIVSTPTGSTAYAAAAGASMIHPNVPAIMVTPICPHSLSFRPIVVPAGVELMITLSPDARNTCWVSFDGRKRQEIRHGDCIKITTSCYPVPSICCHDLVYDWFESLAQCLHWNVRKKQARLADHVSDSSDTEN</sequence>
<feature type="domain" description="c-SKI SMAD4-binding" evidence="9">
    <location>
        <begin position="283"/>
        <end position="378"/>
    </location>
</feature>
<organism evidence="10 11">
    <name type="scientific">Coregonus suidteri</name>
    <dbReference type="NCBI Taxonomy" id="861788"/>
    <lineage>
        <taxon>Eukaryota</taxon>
        <taxon>Metazoa</taxon>
        <taxon>Chordata</taxon>
        <taxon>Craniata</taxon>
        <taxon>Vertebrata</taxon>
        <taxon>Euteleostomi</taxon>
        <taxon>Actinopterygii</taxon>
        <taxon>Neopterygii</taxon>
        <taxon>Teleostei</taxon>
        <taxon>Protacanthopterygii</taxon>
        <taxon>Salmoniformes</taxon>
        <taxon>Salmonidae</taxon>
        <taxon>Coregoninae</taxon>
        <taxon>Coregonus</taxon>
    </lineage>
</organism>
<dbReference type="Pfam" id="PF08782">
    <property type="entry name" value="c-SKI_SMAD_bind"/>
    <property type="match status" value="1"/>
</dbReference>
<proteinExistence type="inferred from homology"/>
<keyword evidence="11" id="KW-1185">Reference proteome</keyword>
<dbReference type="PANTHER" id="PTHR20275">
    <property type="entry name" value="NAD KINASE"/>
    <property type="match status" value="1"/>
</dbReference>
<keyword evidence="4" id="KW-0808">Transferase</keyword>
<dbReference type="Pfam" id="PF02437">
    <property type="entry name" value="Ski_Sno_DHD"/>
    <property type="match status" value="1"/>
</dbReference>
<dbReference type="InterPro" id="IPR003380">
    <property type="entry name" value="SKI/SNO/DAC"/>
</dbReference>
<feature type="region of interest" description="Disordered" evidence="8">
    <location>
        <begin position="123"/>
        <end position="146"/>
    </location>
</feature>
<feature type="region of interest" description="Disordered" evidence="8">
    <location>
        <begin position="698"/>
        <end position="739"/>
    </location>
</feature>
<dbReference type="SUPFAM" id="SSF111331">
    <property type="entry name" value="NAD kinase/diacylglycerol kinase-like"/>
    <property type="match status" value="1"/>
</dbReference>
<dbReference type="Pfam" id="PF20143">
    <property type="entry name" value="NAD_kinase_C"/>
    <property type="match status" value="1"/>
</dbReference>
<name>A0AAN8QUC8_9TELE</name>
<dbReference type="InterPro" id="IPR009061">
    <property type="entry name" value="DNA-bd_dom_put_sf"/>
</dbReference>
<keyword evidence="6" id="KW-0521">NADP</keyword>
<evidence type="ECO:0000256" key="4">
    <source>
        <dbReference type="ARBA" id="ARBA00022679"/>
    </source>
</evidence>
<accession>A0AAN8QUC8</accession>
<dbReference type="GO" id="GO:0006741">
    <property type="term" value="P:NADP+ biosynthetic process"/>
    <property type="evidence" value="ECO:0007669"/>
    <property type="project" value="InterPro"/>
</dbReference>
<feature type="compositionally biased region" description="Basic residues" evidence="8">
    <location>
        <begin position="786"/>
        <end position="798"/>
    </location>
</feature>
<dbReference type="HAMAP" id="MF_00361">
    <property type="entry name" value="NAD_kinase"/>
    <property type="match status" value="1"/>
</dbReference>
<reference evidence="10 11" key="1">
    <citation type="submission" date="2021-04" db="EMBL/GenBank/DDBJ databases">
        <authorList>
            <person name="De Guttry C."/>
            <person name="Zahm M."/>
            <person name="Klopp C."/>
            <person name="Cabau C."/>
            <person name="Louis A."/>
            <person name="Berthelot C."/>
            <person name="Parey E."/>
            <person name="Roest Crollius H."/>
            <person name="Montfort J."/>
            <person name="Robinson-Rechavi M."/>
            <person name="Bucao C."/>
            <person name="Bouchez O."/>
            <person name="Gislard M."/>
            <person name="Lluch J."/>
            <person name="Milhes M."/>
            <person name="Lampietro C."/>
            <person name="Lopez Roques C."/>
            <person name="Donnadieu C."/>
            <person name="Braasch I."/>
            <person name="Desvignes T."/>
            <person name="Postlethwait J."/>
            <person name="Bobe J."/>
            <person name="Wedekind C."/>
            <person name="Guiguen Y."/>
        </authorList>
    </citation>
    <scope>NUCLEOTIDE SEQUENCE [LARGE SCALE GENOMIC DNA]</scope>
    <source>
        <strain evidence="10">Cs_M1</strain>
        <tissue evidence="10">Blood</tissue>
    </source>
</reference>
<comment type="similarity">
    <text evidence="2">Belongs to the NAD kinase family.</text>
</comment>
<dbReference type="InterPro" id="IPR016064">
    <property type="entry name" value="NAD/diacylglycerol_kinase_sf"/>
</dbReference>
<dbReference type="PANTHER" id="PTHR20275:SF29">
    <property type="entry name" value="NAD(+) KINASE"/>
    <property type="match status" value="1"/>
</dbReference>
<dbReference type="EC" id="2.7.1.23" evidence="3"/>
<keyword evidence="7" id="KW-0520">NAD</keyword>
<feature type="compositionally biased region" description="Gly residues" evidence="8">
    <location>
        <begin position="1109"/>
        <end position="1124"/>
    </location>
</feature>
<evidence type="ECO:0000256" key="2">
    <source>
        <dbReference type="ARBA" id="ARBA00010995"/>
    </source>
</evidence>
<evidence type="ECO:0000256" key="6">
    <source>
        <dbReference type="ARBA" id="ARBA00022857"/>
    </source>
</evidence>
<feature type="compositionally biased region" description="Polar residues" evidence="8">
    <location>
        <begin position="729"/>
        <end position="739"/>
    </location>
</feature>
<evidence type="ECO:0000256" key="7">
    <source>
        <dbReference type="ARBA" id="ARBA00023027"/>
    </source>
</evidence>
<evidence type="ECO:0000256" key="3">
    <source>
        <dbReference type="ARBA" id="ARBA00012120"/>
    </source>
</evidence>
<evidence type="ECO:0000256" key="5">
    <source>
        <dbReference type="ARBA" id="ARBA00022777"/>
    </source>
</evidence>
<dbReference type="Proteomes" id="UP001356427">
    <property type="component" value="Unassembled WGS sequence"/>
</dbReference>
<feature type="compositionally biased region" description="Low complexity" evidence="8">
    <location>
        <begin position="703"/>
        <end position="715"/>
    </location>
</feature>
<dbReference type="InterPro" id="IPR017438">
    <property type="entry name" value="ATP-NAD_kinase_N"/>
</dbReference>
<gene>
    <name evidence="10" type="ORF">J4Q44_G00192180</name>
</gene>
<dbReference type="Gene3D" id="3.40.50.10330">
    <property type="entry name" value="Probable inorganic polyphosphate/atp-NAD kinase, domain 1"/>
    <property type="match status" value="1"/>
</dbReference>
<dbReference type="Gene3D" id="3.10.390.10">
    <property type="entry name" value="SAND domain-like"/>
    <property type="match status" value="1"/>
</dbReference>
<feature type="compositionally biased region" description="Polar residues" evidence="8">
    <location>
        <begin position="767"/>
        <end position="777"/>
    </location>
</feature>
<evidence type="ECO:0000313" key="11">
    <source>
        <dbReference type="Proteomes" id="UP001356427"/>
    </source>
</evidence>
<comment type="caution">
    <text evidence="10">The sequence shown here is derived from an EMBL/GenBank/DDBJ whole genome shotgun (WGS) entry which is preliminary data.</text>
</comment>
<dbReference type="SUPFAM" id="SSF46955">
    <property type="entry name" value="Putative DNA-binding domain"/>
    <property type="match status" value="1"/>
</dbReference>
<feature type="compositionally biased region" description="Low complexity" evidence="8">
    <location>
        <begin position="133"/>
        <end position="143"/>
    </location>
</feature>
<feature type="region of interest" description="Disordered" evidence="8">
    <location>
        <begin position="49"/>
        <end position="75"/>
    </location>
</feature>
<protein>
    <recommendedName>
        <fullName evidence="3">NAD(+) kinase</fullName>
        <ecNumber evidence="3">2.7.1.23</ecNumber>
    </recommendedName>
</protein>
<dbReference type="EMBL" id="JAGTTL010000016">
    <property type="protein sequence ID" value="KAK6311163.1"/>
    <property type="molecule type" value="Genomic_DNA"/>
</dbReference>
<dbReference type="InterPro" id="IPR014890">
    <property type="entry name" value="c-SKI_SMAD4-bd_dom"/>
</dbReference>
<dbReference type="InterPro" id="IPR010919">
    <property type="entry name" value="SAND-like_dom_sf"/>
</dbReference>
<dbReference type="CDD" id="cd21084">
    <property type="entry name" value="DHD_Sno"/>
    <property type="match status" value="1"/>
</dbReference>
<dbReference type="InterPro" id="IPR002504">
    <property type="entry name" value="NADK"/>
</dbReference>
<feature type="region of interest" description="Disordered" evidence="8">
    <location>
        <begin position="381"/>
        <end position="407"/>
    </location>
</feature>
<feature type="compositionally biased region" description="Pro residues" evidence="8">
    <location>
        <begin position="716"/>
        <end position="726"/>
    </location>
</feature>
<dbReference type="FunFam" id="3.10.260.20:FF:000002">
    <property type="entry name" value="SKI-like oncogene a"/>
    <property type="match status" value="1"/>
</dbReference>
<feature type="compositionally biased region" description="Basic and acidic residues" evidence="8">
    <location>
        <begin position="381"/>
        <end position="395"/>
    </location>
</feature>
<comment type="similarity">
    <text evidence="1">Belongs to the SKI family.</text>
</comment>
<feature type="region of interest" description="Disordered" evidence="8">
    <location>
        <begin position="767"/>
        <end position="842"/>
    </location>
</feature>
<dbReference type="GO" id="GO:0005634">
    <property type="term" value="C:nucleus"/>
    <property type="evidence" value="ECO:0007669"/>
    <property type="project" value="UniProtKB-ARBA"/>
</dbReference>
<dbReference type="SMART" id="SM01046">
    <property type="entry name" value="c-SKI_SMAD_bind"/>
    <property type="match status" value="1"/>
</dbReference>
<dbReference type="GO" id="GO:0046332">
    <property type="term" value="F:SMAD binding"/>
    <property type="evidence" value="ECO:0007669"/>
    <property type="project" value="InterPro"/>
</dbReference>
<dbReference type="GO" id="GO:0003951">
    <property type="term" value="F:NAD+ kinase activity"/>
    <property type="evidence" value="ECO:0007669"/>
    <property type="project" value="UniProtKB-EC"/>
</dbReference>
<dbReference type="InterPro" id="IPR017437">
    <property type="entry name" value="ATP-NAD_kinase_PpnK-typ_C"/>
</dbReference>
<evidence type="ECO:0000256" key="8">
    <source>
        <dbReference type="SAM" id="MobiDB-lite"/>
    </source>
</evidence>
<dbReference type="InterPro" id="IPR037000">
    <property type="entry name" value="Ski_DNA-bd_sf"/>
</dbReference>
<dbReference type="FunFam" id="3.10.390.10:FF:000002">
    <property type="entry name" value="Putative ski oncogene"/>
    <property type="match status" value="1"/>
</dbReference>
<evidence type="ECO:0000313" key="10">
    <source>
        <dbReference type="EMBL" id="KAK6311163.1"/>
    </source>
</evidence>
<dbReference type="Gene3D" id="3.10.260.20">
    <property type="entry name" value="Ski"/>
    <property type="match status" value="1"/>
</dbReference>
<dbReference type="Pfam" id="PF01513">
    <property type="entry name" value="NAD_kinase"/>
    <property type="match status" value="1"/>
</dbReference>
<evidence type="ECO:0000256" key="1">
    <source>
        <dbReference type="ARBA" id="ARBA00009513"/>
    </source>
</evidence>
<evidence type="ECO:0000259" key="9">
    <source>
        <dbReference type="SMART" id="SM01046"/>
    </source>
</evidence>